<dbReference type="Proteomes" id="UP000029121">
    <property type="component" value="Unassembled WGS sequence"/>
</dbReference>
<comment type="subunit">
    <text evidence="3">Heterodimer of two subunits, one of which binds GTP.</text>
</comment>
<reference evidence="10" key="1">
    <citation type="journal article" date="2013" name="Nat. Genet.">
        <title>The Capsella rubella genome and the genomic consequences of rapid mating system evolution.</title>
        <authorList>
            <person name="Slotte T."/>
            <person name="Hazzouri K.M."/>
            <person name="Agren J.A."/>
            <person name="Koenig D."/>
            <person name="Maumus F."/>
            <person name="Guo Y.L."/>
            <person name="Steige K."/>
            <person name="Platts A.E."/>
            <person name="Escobar J.S."/>
            <person name="Newman L.K."/>
            <person name="Wang W."/>
            <person name="Mandakova T."/>
            <person name="Vello E."/>
            <person name="Smith L.M."/>
            <person name="Henz S.R."/>
            <person name="Steffen J."/>
            <person name="Takuno S."/>
            <person name="Brandvain Y."/>
            <person name="Coop G."/>
            <person name="Andolfatto P."/>
            <person name="Hu T.T."/>
            <person name="Blanchette M."/>
            <person name="Clark R.M."/>
            <person name="Quesneville H."/>
            <person name="Nordborg M."/>
            <person name="Gaut B.S."/>
            <person name="Lysak M.A."/>
            <person name="Jenkins J."/>
            <person name="Grimwood J."/>
            <person name="Chapman J."/>
            <person name="Prochnik S."/>
            <person name="Shu S."/>
            <person name="Rokhsar D."/>
            <person name="Schmutz J."/>
            <person name="Weigel D."/>
            <person name="Wright S.I."/>
        </authorList>
    </citation>
    <scope>NUCLEOTIDE SEQUENCE [LARGE SCALE GENOMIC DNA]</scope>
    <source>
        <strain evidence="10">cv. Monte Gargano</strain>
    </source>
</reference>
<dbReference type="Pfam" id="PF03465">
    <property type="entry name" value="eRF1_3"/>
    <property type="match status" value="1"/>
</dbReference>
<sequence length="453" mass="50527">LRVASSSSSSGFCFIVKMGDKNDDDKNIEIWKIKKLIKSLEAARGNGTSMISLIMPPRDQVSRVTKMLGDEYGTASNIKSRVNRQSVLGAITSAQQRLKLYNRVPPNGLVLYTGTIVNEEGKEKKVTIDFEPFRPINASLYLCDNKFHTEALNELLESDDKFGFIVMDGNGTLFGTLSGNTREVLHKFSVDLPKKHGRGGQSALRFARLRMEKRHNYVRKTAELATQYYINPATSQPNVSGLILAGSADFKTELSQSDMFDPRLGAKILNVVDVSYGGENGFNQAIELSAEILANVKFIQEKRLIGKYFEEISQDTGKYVFGVEDTLNALESGAIETLIVWENLDINRYVMKNSATGETVIKHLNKEQEANTENFKVADTDLALDVEEKLSLLEWLANEYRRFGCALEFVTNKSQEGSQFCRGFGGIGGILRYQLDMTAFESEDGEFNGDDSE</sequence>
<accession>R0EU26</accession>
<dbReference type="NCBIfam" id="TIGR03676">
    <property type="entry name" value="aRF1_eRF1"/>
    <property type="match status" value="1"/>
</dbReference>
<evidence type="ECO:0000313" key="10">
    <source>
        <dbReference type="Proteomes" id="UP000029121"/>
    </source>
</evidence>
<dbReference type="InterPro" id="IPR024049">
    <property type="entry name" value="eRF1_1_sf"/>
</dbReference>
<dbReference type="GO" id="GO:0003747">
    <property type="term" value="F:translation release factor activity"/>
    <property type="evidence" value="ECO:0007669"/>
    <property type="project" value="InterPro"/>
</dbReference>
<dbReference type="SMART" id="SM01194">
    <property type="entry name" value="eRF1_1"/>
    <property type="match status" value="1"/>
</dbReference>
<dbReference type="GO" id="GO:0005737">
    <property type="term" value="C:cytoplasm"/>
    <property type="evidence" value="ECO:0007669"/>
    <property type="project" value="UniProtKB-SubCell"/>
</dbReference>
<evidence type="ECO:0000256" key="5">
    <source>
        <dbReference type="ARBA" id="ARBA00022604"/>
    </source>
</evidence>
<dbReference type="SUPFAM" id="SSF55481">
    <property type="entry name" value="N-terminal domain of eukaryotic peptide chain release factor subunit 1, ERF1"/>
    <property type="match status" value="1"/>
</dbReference>
<dbReference type="Pfam" id="PF03464">
    <property type="entry name" value="eRF1_2"/>
    <property type="match status" value="1"/>
</dbReference>
<dbReference type="FunFam" id="3.30.960.10:FF:000001">
    <property type="entry name" value="Eukaryotic peptide chain release factor subunit 1"/>
    <property type="match status" value="1"/>
</dbReference>
<dbReference type="eggNOG" id="KOG0688">
    <property type="taxonomic scope" value="Eukaryota"/>
</dbReference>
<dbReference type="PANTHER" id="PTHR10113">
    <property type="entry name" value="PEPTIDE CHAIN RELEASE FACTOR SUBUNIT 1"/>
    <property type="match status" value="1"/>
</dbReference>
<evidence type="ECO:0000313" key="9">
    <source>
        <dbReference type="EMBL" id="EOA12296.1"/>
    </source>
</evidence>
<dbReference type="Gene3D" id="3.30.960.10">
    <property type="entry name" value="eRF1 domain 1"/>
    <property type="match status" value="1"/>
</dbReference>
<evidence type="ECO:0000256" key="2">
    <source>
        <dbReference type="ARBA" id="ARBA00005326"/>
    </source>
</evidence>
<dbReference type="AlphaFoldDB" id="R0EU26"/>
<dbReference type="Gene3D" id="3.30.420.60">
    <property type="entry name" value="eRF1 domain 2"/>
    <property type="match status" value="1"/>
</dbReference>
<dbReference type="SUPFAM" id="SSF53137">
    <property type="entry name" value="Translational machinery components"/>
    <property type="match status" value="1"/>
</dbReference>
<dbReference type="InterPro" id="IPR042226">
    <property type="entry name" value="eFR1_2_sf"/>
</dbReference>
<dbReference type="InterPro" id="IPR005142">
    <property type="entry name" value="eRF1_3"/>
</dbReference>
<proteinExistence type="inferred from homology"/>
<dbReference type="EMBL" id="KB870818">
    <property type="protein sequence ID" value="EOA12296.1"/>
    <property type="molecule type" value="Genomic_DNA"/>
</dbReference>
<evidence type="ECO:0000259" key="8">
    <source>
        <dbReference type="SMART" id="SM01194"/>
    </source>
</evidence>
<keyword evidence="10" id="KW-1185">Reference proteome</keyword>
<dbReference type="FunFam" id="3.30.1330.30:FF:000006">
    <property type="entry name" value="Peptide chain release factor subunit 1"/>
    <property type="match status" value="1"/>
</dbReference>
<gene>
    <name evidence="9" type="ORF">CARUB_v10007975mg</name>
</gene>
<evidence type="ECO:0000256" key="1">
    <source>
        <dbReference type="ARBA" id="ARBA00004496"/>
    </source>
</evidence>
<dbReference type="InterPro" id="IPR005141">
    <property type="entry name" value="eRF1_2"/>
</dbReference>
<dbReference type="InterPro" id="IPR029064">
    <property type="entry name" value="Ribosomal_eL30-like_sf"/>
</dbReference>
<dbReference type="STRING" id="81985.R0EU26"/>
<keyword evidence="5" id="KW-0341">Growth regulation</keyword>
<dbReference type="FunFam" id="3.30.420.60:FF:000001">
    <property type="entry name" value="Eukaryotic peptide chain release factor subunit 1"/>
    <property type="match status" value="1"/>
</dbReference>
<keyword evidence="4" id="KW-0963">Cytoplasm</keyword>
<dbReference type="InterPro" id="IPR005140">
    <property type="entry name" value="eRF1_Pelota-like_N"/>
</dbReference>
<evidence type="ECO:0000256" key="7">
    <source>
        <dbReference type="ARBA" id="ARBA00045523"/>
    </source>
</evidence>
<evidence type="ECO:0000256" key="3">
    <source>
        <dbReference type="ARBA" id="ARBA00011520"/>
    </source>
</evidence>
<keyword evidence="6" id="KW-0648">Protein biosynthesis</keyword>
<comment type="similarity">
    <text evidence="2">Belongs to the eukaryotic release factor 1 family.</text>
</comment>
<name>R0EU26_9BRAS</name>
<dbReference type="Gene3D" id="3.30.1330.30">
    <property type="match status" value="1"/>
</dbReference>
<feature type="non-terminal residue" evidence="9">
    <location>
        <position position="1"/>
    </location>
</feature>
<evidence type="ECO:0000256" key="4">
    <source>
        <dbReference type="ARBA" id="ARBA00022490"/>
    </source>
</evidence>
<dbReference type="OrthoDB" id="10254527at2759"/>
<organism evidence="9 10">
    <name type="scientific">Capsella rubella</name>
    <dbReference type="NCBI Taxonomy" id="81985"/>
    <lineage>
        <taxon>Eukaryota</taxon>
        <taxon>Viridiplantae</taxon>
        <taxon>Streptophyta</taxon>
        <taxon>Embryophyta</taxon>
        <taxon>Tracheophyta</taxon>
        <taxon>Spermatophyta</taxon>
        <taxon>Magnoliopsida</taxon>
        <taxon>eudicotyledons</taxon>
        <taxon>Gunneridae</taxon>
        <taxon>Pentapetalae</taxon>
        <taxon>rosids</taxon>
        <taxon>malvids</taxon>
        <taxon>Brassicales</taxon>
        <taxon>Brassicaceae</taxon>
        <taxon>Camelineae</taxon>
        <taxon>Capsella</taxon>
    </lineage>
</organism>
<feature type="domain" description="eRF1/Pelota-like N-terminal" evidence="8">
    <location>
        <begin position="21"/>
        <end position="157"/>
    </location>
</feature>
<comment type="function">
    <text evidence="7">Directs the termination of nascent peptide synthesis (translation) in response to the termination codons UAA, UAG and UGA. Modulates plant growth and development.</text>
</comment>
<dbReference type="SUPFAM" id="SSF55315">
    <property type="entry name" value="L30e-like"/>
    <property type="match status" value="1"/>
</dbReference>
<comment type="subcellular location">
    <subcellularLocation>
        <location evidence="1">Cytoplasm</location>
    </subcellularLocation>
</comment>
<dbReference type="InterPro" id="IPR004403">
    <property type="entry name" value="Peptide_chain-rel_eRF1/aRF1"/>
</dbReference>
<evidence type="ECO:0000256" key="6">
    <source>
        <dbReference type="ARBA" id="ARBA00022917"/>
    </source>
</evidence>
<protein>
    <recommendedName>
        <fullName evidence="8">eRF1/Pelota-like N-terminal domain-containing protein</fullName>
    </recommendedName>
</protein>
<dbReference type="KEGG" id="crb:17874524"/>
<dbReference type="Pfam" id="PF03463">
    <property type="entry name" value="eRF1_1"/>
    <property type="match status" value="1"/>
</dbReference>